<comment type="similarity">
    <text evidence="9">Belongs to the TatA/E family.</text>
</comment>
<evidence type="ECO:0000256" key="1">
    <source>
        <dbReference type="ARBA" id="ARBA00004162"/>
    </source>
</evidence>
<evidence type="ECO:0000256" key="10">
    <source>
        <dbReference type="SAM" id="MobiDB-lite"/>
    </source>
</evidence>
<dbReference type="GO" id="GO:0043953">
    <property type="term" value="P:protein transport by the Tat complex"/>
    <property type="evidence" value="ECO:0007669"/>
    <property type="project" value="UniProtKB-UniRule"/>
</dbReference>
<sequence>MGRLVESPVTVILILVVILLLFGAPKLPGMARSLGQSMRIFKSEVKEMKRDDEPTVTVNGQPVANGQTVAGATGHTAPAQGTTAPAAPQTAAPQATAPQTVAPQQPVAQDPAVTPQQGAPVQSTPVVDQNQRPTA</sequence>
<feature type="compositionally biased region" description="Low complexity" evidence="10">
    <location>
        <begin position="70"/>
        <end position="117"/>
    </location>
</feature>
<keyword evidence="2 9" id="KW-0813">Transport</keyword>
<dbReference type="Proteomes" id="UP000315730">
    <property type="component" value="Unassembled WGS sequence"/>
</dbReference>
<dbReference type="RefSeq" id="WP_068467456.1">
    <property type="nucleotide sequence ID" value="NZ_BJNW01000004.1"/>
</dbReference>
<comment type="caution">
    <text evidence="11">The sequence shown here is derived from an EMBL/GenBank/DDBJ whole genome shotgun (WGS) entry which is preliminary data.</text>
</comment>
<accession>A0A4Y4D476</accession>
<dbReference type="Gene3D" id="1.20.5.3310">
    <property type="match status" value="1"/>
</dbReference>
<keyword evidence="6 9" id="KW-1133">Transmembrane helix</keyword>
<reference evidence="11 12" key="1">
    <citation type="submission" date="2019-06" db="EMBL/GenBank/DDBJ databases">
        <title>Whole genome shotgun sequence of Kocuria varians NBRC 15358.</title>
        <authorList>
            <person name="Hosoyama A."/>
            <person name="Uohara A."/>
            <person name="Ohji S."/>
            <person name="Ichikawa N."/>
        </authorList>
    </citation>
    <scope>NUCLEOTIDE SEQUENCE [LARGE SCALE GENOMIC DNA]</scope>
    <source>
        <strain evidence="11 12">NBRC 15358</strain>
    </source>
</reference>
<evidence type="ECO:0000256" key="3">
    <source>
        <dbReference type="ARBA" id="ARBA00022475"/>
    </source>
</evidence>
<name>A0A4Y4D476_KOCVA</name>
<dbReference type="InterPro" id="IPR003369">
    <property type="entry name" value="TatA/B/E"/>
</dbReference>
<proteinExistence type="inferred from homology"/>
<keyword evidence="7 9" id="KW-0811">Translocation</keyword>
<dbReference type="OrthoDB" id="5245163at2"/>
<dbReference type="EMBL" id="BJNW01000004">
    <property type="protein sequence ID" value="GEC98514.1"/>
    <property type="molecule type" value="Genomic_DNA"/>
</dbReference>
<evidence type="ECO:0000256" key="8">
    <source>
        <dbReference type="ARBA" id="ARBA00023136"/>
    </source>
</evidence>
<dbReference type="STRING" id="1272.GCA_900014985_00441"/>
<organism evidence="11 12">
    <name type="scientific">Kocuria varians</name>
    <name type="common">Micrococcus varians</name>
    <dbReference type="NCBI Taxonomy" id="1272"/>
    <lineage>
        <taxon>Bacteria</taxon>
        <taxon>Bacillati</taxon>
        <taxon>Actinomycetota</taxon>
        <taxon>Actinomycetes</taxon>
        <taxon>Micrococcales</taxon>
        <taxon>Micrococcaceae</taxon>
        <taxon>Kocuria</taxon>
    </lineage>
</organism>
<dbReference type="PANTHER" id="PTHR42982:SF8">
    <property type="entry name" value="SEC-INDEPENDENT PROTEIN TRANSLOCASE PROTEIN TATA"/>
    <property type="match status" value="1"/>
</dbReference>
<evidence type="ECO:0000313" key="12">
    <source>
        <dbReference type="Proteomes" id="UP000315730"/>
    </source>
</evidence>
<feature type="compositionally biased region" description="Polar residues" evidence="10">
    <location>
        <begin position="119"/>
        <end position="135"/>
    </location>
</feature>
<dbReference type="NCBIfam" id="NF001854">
    <property type="entry name" value="PRK00575.1"/>
    <property type="match status" value="1"/>
</dbReference>
<dbReference type="AlphaFoldDB" id="A0A4Y4D476"/>
<evidence type="ECO:0000256" key="6">
    <source>
        <dbReference type="ARBA" id="ARBA00022989"/>
    </source>
</evidence>
<keyword evidence="12" id="KW-1185">Reference proteome</keyword>
<keyword evidence="3 9" id="KW-1003">Cell membrane</keyword>
<gene>
    <name evidence="9" type="primary">tatA</name>
    <name evidence="11" type="ORF">KVA01_06690</name>
</gene>
<protein>
    <recommendedName>
        <fullName evidence="9">Sec-independent protein translocase protein TatA</fullName>
    </recommendedName>
</protein>
<dbReference type="Pfam" id="PF02416">
    <property type="entry name" value="TatA_B_E"/>
    <property type="match status" value="1"/>
</dbReference>
<feature type="region of interest" description="Disordered" evidence="10">
    <location>
        <begin position="47"/>
        <end position="135"/>
    </location>
</feature>
<feature type="compositionally biased region" description="Polar residues" evidence="10">
    <location>
        <begin position="56"/>
        <end position="68"/>
    </location>
</feature>
<dbReference type="GO" id="GO:0033281">
    <property type="term" value="C:TAT protein transport complex"/>
    <property type="evidence" value="ECO:0007669"/>
    <property type="project" value="UniProtKB-UniRule"/>
</dbReference>
<evidence type="ECO:0000256" key="5">
    <source>
        <dbReference type="ARBA" id="ARBA00022927"/>
    </source>
</evidence>
<comment type="function">
    <text evidence="9">Part of the twin-arginine translocation (Tat) system that transports large folded proteins containing a characteristic twin-arginine motif in their signal peptide across membranes. TatA could form the protein-conducting channel of the Tat system.</text>
</comment>
<dbReference type="InterPro" id="IPR006312">
    <property type="entry name" value="TatA/E"/>
</dbReference>
<evidence type="ECO:0000256" key="7">
    <source>
        <dbReference type="ARBA" id="ARBA00023010"/>
    </source>
</evidence>
<evidence type="ECO:0000256" key="2">
    <source>
        <dbReference type="ARBA" id="ARBA00022448"/>
    </source>
</evidence>
<evidence type="ECO:0000313" key="11">
    <source>
        <dbReference type="EMBL" id="GEC98514.1"/>
    </source>
</evidence>
<evidence type="ECO:0000256" key="4">
    <source>
        <dbReference type="ARBA" id="ARBA00022692"/>
    </source>
</evidence>
<dbReference type="GO" id="GO:0008320">
    <property type="term" value="F:protein transmembrane transporter activity"/>
    <property type="evidence" value="ECO:0007669"/>
    <property type="project" value="UniProtKB-UniRule"/>
</dbReference>
<comment type="subcellular location">
    <subcellularLocation>
        <location evidence="1 9">Cell membrane</location>
        <topology evidence="1 9">Single-pass membrane protein</topology>
    </subcellularLocation>
</comment>
<evidence type="ECO:0000256" key="9">
    <source>
        <dbReference type="HAMAP-Rule" id="MF_00236"/>
    </source>
</evidence>
<dbReference type="PANTHER" id="PTHR42982">
    <property type="entry name" value="SEC-INDEPENDENT PROTEIN TRANSLOCASE PROTEIN TATA"/>
    <property type="match status" value="1"/>
</dbReference>
<keyword evidence="5 9" id="KW-0653">Protein transport</keyword>
<keyword evidence="8 9" id="KW-0472">Membrane</keyword>
<comment type="subunit">
    <text evidence="9">The Tat system comprises two distinct complexes: a TatABC complex, containing multiple copies of TatA, TatB and TatC subunits, and a separate TatA complex, containing only TatA subunits. Substrates initially bind to the TatABC complex, which probably triggers association of the separate TatA complex to form the active translocon.</text>
</comment>
<keyword evidence="4 9" id="KW-0812">Transmembrane</keyword>
<dbReference type="HAMAP" id="MF_00236">
    <property type="entry name" value="TatA_E"/>
    <property type="match status" value="1"/>
</dbReference>
<dbReference type="NCBIfam" id="TIGR01411">
    <property type="entry name" value="tatAE"/>
    <property type="match status" value="1"/>
</dbReference>